<gene>
    <name evidence="2" type="ORF">HZH66_012893</name>
</gene>
<feature type="transmembrane region" description="Helical" evidence="1">
    <location>
        <begin position="6"/>
        <end position="30"/>
    </location>
</feature>
<organism evidence="2 3">
    <name type="scientific">Vespula vulgaris</name>
    <name type="common">Yellow jacket</name>
    <name type="synonym">Wasp</name>
    <dbReference type="NCBI Taxonomy" id="7454"/>
    <lineage>
        <taxon>Eukaryota</taxon>
        <taxon>Metazoa</taxon>
        <taxon>Ecdysozoa</taxon>
        <taxon>Arthropoda</taxon>
        <taxon>Hexapoda</taxon>
        <taxon>Insecta</taxon>
        <taxon>Pterygota</taxon>
        <taxon>Neoptera</taxon>
        <taxon>Endopterygota</taxon>
        <taxon>Hymenoptera</taxon>
        <taxon>Apocrita</taxon>
        <taxon>Aculeata</taxon>
        <taxon>Vespoidea</taxon>
        <taxon>Vespidae</taxon>
        <taxon>Vespinae</taxon>
        <taxon>Vespula</taxon>
    </lineage>
</organism>
<accession>A0A834J8A6</accession>
<keyword evidence="1" id="KW-0472">Membrane</keyword>
<dbReference type="EMBL" id="JACSEA010000017">
    <property type="protein sequence ID" value="KAF7383543.1"/>
    <property type="molecule type" value="Genomic_DNA"/>
</dbReference>
<comment type="caution">
    <text evidence="2">The sequence shown here is derived from an EMBL/GenBank/DDBJ whole genome shotgun (WGS) entry which is preliminary data.</text>
</comment>
<name>A0A834J8A6_VESVU</name>
<evidence type="ECO:0000313" key="3">
    <source>
        <dbReference type="Proteomes" id="UP000614350"/>
    </source>
</evidence>
<keyword evidence="3" id="KW-1185">Reference proteome</keyword>
<evidence type="ECO:0000313" key="2">
    <source>
        <dbReference type="EMBL" id="KAF7383543.1"/>
    </source>
</evidence>
<dbReference type="AlphaFoldDB" id="A0A834J8A6"/>
<sequence length="68" mass="8021">MVLLTMVMVMVMMVVVIVMVVVMVIWWGWIEGHVRTTSFKYSDNGGFIFEIYAFRIIDEDQDNKDKEL</sequence>
<evidence type="ECO:0008006" key="4">
    <source>
        <dbReference type="Google" id="ProtNLM"/>
    </source>
</evidence>
<evidence type="ECO:0000256" key="1">
    <source>
        <dbReference type="SAM" id="Phobius"/>
    </source>
</evidence>
<keyword evidence="1" id="KW-1133">Transmembrane helix</keyword>
<proteinExistence type="predicted"/>
<keyword evidence="1" id="KW-0812">Transmembrane</keyword>
<protein>
    <recommendedName>
        <fullName evidence="4">Transmembrane protein</fullName>
    </recommendedName>
</protein>
<reference evidence="2" key="1">
    <citation type="journal article" date="2020" name="G3 (Bethesda)">
        <title>High-Quality Assemblies for Three Invasive Social Wasps from the &lt;i&gt;Vespula&lt;/i&gt; Genus.</title>
        <authorList>
            <person name="Harrop T.W.R."/>
            <person name="Guhlin J."/>
            <person name="McLaughlin G.M."/>
            <person name="Permina E."/>
            <person name="Stockwell P."/>
            <person name="Gilligan J."/>
            <person name="Le Lec M.F."/>
            <person name="Gruber M.A.M."/>
            <person name="Quinn O."/>
            <person name="Lovegrove M."/>
            <person name="Duncan E.J."/>
            <person name="Remnant E.J."/>
            <person name="Van Eeckhoven J."/>
            <person name="Graham B."/>
            <person name="Knapp R.A."/>
            <person name="Langford K.W."/>
            <person name="Kronenberg Z."/>
            <person name="Press M.O."/>
            <person name="Eacker S.M."/>
            <person name="Wilson-Rankin E.E."/>
            <person name="Purcell J."/>
            <person name="Lester P.J."/>
            <person name="Dearden P.K."/>
        </authorList>
    </citation>
    <scope>NUCLEOTIDE SEQUENCE</scope>
    <source>
        <strain evidence="2">Marl-1</strain>
    </source>
</reference>
<dbReference type="Proteomes" id="UP000614350">
    <property type="component" value="Unassembled WGS sequence"/>
</dbReference>